<dbReference type="PANTHER" id="PTHR20338">
    <property type="entry name" value="NUCLEAR RESPIRATORY FACTOR 1"/>
    <property type="match status" value="1"/>
</dbReference>
<evidence type="ECO:0000313" key="3">
    <source>
        <dbReference type="Proteomes" id="UP000292052"/>
    </source>
</evidence>
<dbReference type="OrthoDB" id="10021476at2759"/>
<dbReference type="GO" id="GO:0003700">
    <property type="term" value="F:DNA-binding transcription factor activity"/>
    <property type="evidence" value="ECO:0007669"/>
    <property type="project" value="InterPro"/>
</dbReference>
<dbReference type="AlphaFoldDB" id="A0A482W631"/>
<dbReference type="GO" id="GO:0006357">
    <property type="term" value="P:regulation of transcription by RNA polymerase II"/>
    <property type="evidence" value="ECO:0007669"/>
    <property type="project" value="InterPro"/>
</dbReference>
<feature type="region of interest" description="Disordered" evidence="1">
    <location>
        <begin position="64"/>
        <end position="117"/>
    </location>
</feature>
<comment type="caution">
    <text evidence="2">The sequence shown here is derived from an EMBL/GenBank/DDBJ whole genome shotgun (WGS) entry which is preliminary data.</text>
</comment>
<sequence>MRKVEAPAMQTDYTMYSTSSLPIDRRLSSLSISTKHENPEYAINRFSQKYDSYQEFLYRNNQQRRRLSSTGEGSGDSSTTTSGSSYGEREDGSEGRAESEETDREEREERKPLEGQITDYERQQVETFFKGLKTQVYVCGSLANLYFKTASDQDWQLKYTGIPVVVLDIGESRARDKRRIQIALAERGTCFMLWNDTIDNLSSYQVAGNAFHTMCCSSDHTKQVGFSFDTAQAADDMWTHIERLVSCPENISLSIPGKKKKKKEKKMPKPPPLPPKSHISQPCCFQHITSVDRDDTNRYYSLKEYLPSNMHNSRIHALEEI</sequence>
<keyword evidence="3" id="KW-1185">Reference proteome</keyword>
<feature type="compositionally biased region" description="Polar residues" evidence="1">
    <location>
        <begin position="11"/>
        <end position="20"/>
    </location>
</feature>
<feature type="compositionally biased region" description="Low complexity" evidence="1">
    <location>
        <begin position="68"/>
        <end position="85"/>
    </location>
</feature>
<dbReference type="InterPro" id="IPR039142">
    <property type="entry name" value="NRF1/Ewg"/>
</dbReference>
<evidence type="ECO:0000256" key="1">
    <source>
        <dbReference type="SAM" id="MobiDB-lite"/>
    </source>
</evidence>
<feature type="non-terminal residue" evidence="2">
    <location>
        <position position="321"/>
    </location>
</feature>
<dbReference type="InterPro" id="IPR011993">
    <property type="entry name" value="PH-like_dom_sf"/>
</dbReference>
<feature type="region of interest" description="Disordered" evidence="1">
    <location>
        <begin position="253"/>
        <end position="281"/>
    </location>
</feature>
<name>A0A482W631_ASBVE</name>
<evidence type="ECO:0000313" key="2">
    <source>
        <dbReference type="EMBL" id="RZC40590.1"/>
    </source>
</evidence>
<protein>
    <recommendedName>
        <fullName evidence="4">WH1 domain-containing protein</fullName>
    </recommendedName>
</protein>
<dbReference type="STRING" id="1661398.A0A482W631"/>
<feature type="compositionally biased region" description="Basic residues" evidence="1">
    <location>
        <begin position="257"/>
        <end position="268"/>
    </location>
</feature>
<dbReference type="FunFam" id="2.30.29.30:FF:000362">
    <property type="entry name" value="Uncharacterized protein, isoform B"/>
    <property type="match status" value="1"/>
</dbReference>
<evidence type="ECO:0008006" key="4">
    <source>
        <dbReference type="Google" id="ProtNLM"/>
    </source>
</evidence>
<dbReference type="EMBL" id="QDEB01024889">
    <property type="protein sequence ID" value="RZC40590.1"/>
    <property type="molecule type" value="Genomic_DNA"/>
</dbReference>
<organism evidence="2 3">
    <name type="scientific">Asbolus verrucosus</name>
    <name type="common">Desert ironclad beetle</name>
    <dbReference type="NCBI Taxonomy" id="1661398"/>
    <lineage>
        <taxon>Eukaryota</taxon>
        <taxon>Metazoa</taxon>
        <taxon>Ecdysozoa</taxon>
        <taxon>Arthropoda</taxon>
        <taxon>Hexapoda</taxon>
        <taxon>Insecta</taxon>
        <taxon>Pterygota</taxon>
        <taxon>Neoptera</taxon>
        <taxon>Endopterygota</taxon>
        <taxon>Coleoptera</taxon>
        <taxon>Polyphaga</taxon>
        <taxon>Cucujiformia</taxon>
        <taxon>Tenebrionidae</taxon>
        <taxon>Pimeliinae</taxon>
        <taxon>Asbolus</taxon>
    </lineage>
</organism>
<accession>A0A482W631</accession>
<feature type="region of interest" description="Disordered" evidence="1">
    <location>
        <begin position="1"/>
        <end position="20"/>
    </location>
</feature>
<reference evidence="2 3" key="1">
    <citation type="submission" date="2017-03" db="EMBL/GenBank/DDBJ databases">
        <title>Genome of the blue death feigning beetle - Asbolus verrucosus.</title>
        <authorList>
            <person name="Rider S.D."/>
        </authorList>
    </citation>
    <scope>NUCLEOTIDE SEQUENCE [LARGE SCALE GENOMIC DNA]</scope>
    <source>
        <strain evidence="2">Butters</strain>
        <tissue evidence="2">Head and leg muscle</tissue>
    </source>
</reference>
<proteinExistence type="predicted"/>
<dbReference type="Proteomes" id="UP000292052">
    <property type="component" value="Unassembled WGS sequence"/>
</dbReference>
<feature type="compositionally biased region" description="Basic and acidic residues" evidence="1">
    <location>
        <begin position="87"/>
        <end position="117"/>
    </location>
</feature>
<gene>
    <name evidence="2" type="ORF">BDFB_001452</name>
</gene>
<dbReference type="Gene3D" id="2.30.29.30">
    <property type="entry name" value="Pleckstrin-homology domain (PH domain)/Phosphotyrosine-binding domain (PTB)"/>
    <property type="match status" value="1"/>
</dbReference>